<organism evidence="5 6">
    <name type="scientific">Corynebacterium appendicis CIP 107643</name>
    <dbReference type="NCBI Taxonomy" id="1161099"/>
    <lineage>
        <taxon>Bacteria</taxon>
        <taxon>Bacillati</taxon>
        <taxon>Actinomycetota</taxon>
        <taxon>Actinomycetes</taxon>
        <taxon>Mycobacteriales</taxon>
        <taxon>Corynebacteriaceae</taxon>
        <taxon>Corynebacterium</taxon>
    </lineage>
</organism>
<dbReference type="SUPFAM" id="SSF55120">
    <property type="entry name" value="Pseudouridine synthase"/>
    <property type="match status" value="1"/>
</dbReference>
<dbReference type="GO" id="GO:0140098">
    <property type="term" value="F:catalytic activity, acting on RNA"/>
    <property type="evidence" value="ECO:0007669"/>
    <property type="project" value="UniProtKB-ARBA"/>
</dbReference>
<evidence type="ECO:0000256" key="3">
    <source>
        <dbReference type="ARBA" id="ARBA00033164"/>
    </source>
</evidence>
<dbReference type="PANTHER" id="PTHR21600:SF84">
    <property type="entry name" value="PSEUDOURIDINE SYNTHASE RSUA_RLUA-LIKE DOMAIN-CONTAINING PROTEIN"/>
    <property type="match status" value="1"/>
</dbReference>
<evidence type="ECO:0000313" key="6">
    <source>
        <dbReference type="Proteomes" id="UP000186292"/>
    </source>
</evidence>
<dbReference type="GO" id="GO:0009982">
    <property type="term" value="F:pseudouridine synthase activity"/>
    <property type="evidence" value="ECO:0007669"/>
    <property type="project" value="InterPro"/>
</dbReference>
<dbReference type="EMBL" id="FTOF01000008">
    <property type="protein sequence ID" value="SIS48711.1"/>
    <property type="molecule type" value="Genomic_DNA"/>
</dbReference>
<dbReference type="Gene3D" id="3.30.2350.10">
    <property type="entry name" value="Pseudouridine synthase"/>
    <property type="match status" value="1"/>
</dbReference>
<dbReference type="STRING" id="1161099.SAMN05444817_1083"/>
<dbReference type="GO" id="GO:0000455">
    <property type="term" value="P:enzyme-directed rRNA pseudouridine synthesis"/>
    <property type="evidence" value="ECO:0007669"/>
    <property type="project" value="TreeGrafter"/>
</dbReference>
<dbReference type="PROSITE" id="PS01129">
    <property type="entry name" value="PSI_RLU"/>
    <property type="match status" value="1"/>
</dbReference>
<dbReference type="PANTHER" id="PTHR21600">
    <property type="entry name" value="MITOCHONDRIAL RNA PSEUDOURIDINE SYNTHASE"/>
    <property type="match status" value="1"/>
</dbReference>
<reference evidence="6" key="1">
    <citation type="submission" date="2017-01" db="EMBL/GenBank/DDBJ databases">
        <authorList>
            <person name="Varghese N."/>
            <person name="Submissions S."/>
        </authorList>
    </citation>
    <scope>NUCLEOTIDE SEQUENCE [LARGE SCALE GENOMIC DNA]</scope>
    <source>
        <strain evidence="6">DSM 44531</strain>
    </source>
</reference>
<keyword evidence="6" id="KW-1185">Reference proteome</keyword>
<dbReference type="InterPro" id="IPR006145">
    <property type="entry name" value="PsdUridine_synth_RsuA/RluA"/>
</dbReference>
<dbReference type="InterPro" id="IPR006224">
    <property type="entry name" value="PsdUridine_synth_RluA-like_CS"/>
</dbReference>
<protein>
    <recommendedName>
        <fullName evidence="2">RNA pseudouridylate synthase</fullName>
    </recommendedName>
    <alternativeName>
        <fullName evidence="3">RNA-uridine isomerase</fullName>
    </alternativeName>
</protein>
<dbReference type="GO" id="GO:0003723">
    <property type="term" value="F:RNA binding"/>
    <property type="evidence" value="ECO:0007669"/>
    <property type="project" value="InterPro"/>
</dbReference>
<comment type="catalytic activity">
    <reaction evidence="1">
        <text>a uridine in RNA = a pseudouridine in RNA</text>
        <dbReference type="Rhea" id="RHEA:48348"/>
        <dbReference type="Rhea" id="RHEA-COMP:12068"/>
        <dbReference type="Rhea" id="RHEA-COMP:12069"/>
        <dbReference type="ChEBI" id="CHEBI:65314"/>
        <dbReference type="ChEBI" id="CHEBI:65315"/>
    </reaction>
</comment>
<evidence type="ECO:0000256" key="1">
    <source>
        <dbReference type="ARBA" id="ARBA00000073"/>
    </source>
</evidence>
<evidence type="ECO:0000313" key="5">
    <source>
        <dbReference type="EMBL" id="SIS48711.1"/>
    </source>
</evidence>
<evidence type="ECO:0000259" key="4">
    <source>
        <dbReference type="Pfam" id="PF00849"/>
    </source>
</evidence>
<evidence type="ECO:0000256" key="2">
    <source>
        <dbReference type="ARBA" id="ARBA00031870"/>
    </source>
</evidence>
<feature type="domain" description="Pseudouridine synthase RsuA/RluA-like" evidence="4">
    <location>
        <begin position="85"/>
        <end position="233"/>
    </location>
</feature>
<dbReference type="Proteomes" id="UP000186292">
    <property type="component" value="Unassembled WGS sequence"/>
</dbReference>
<dbReference type="AlphaFoldDB" id="A0A1N7JHI4"/>
<dbReference type="InterPro" id="IPR020103">
    <property type="entry name" value="PsdUridine_synth_cat_dom_sf"/>
</dbReference>
<dbReference type="InterPro" id="IPR050188">
    <property type="entry name" value="RluA_PseudoU_synthase"/>
</dbReference>
<gene>
    <name evidence="5" type="ORF">SAMN05444817_1083</name>
</gene>
<accession>A0A1N7JHI4</accession>
<name>A0A1N7JHI4_9CORY</name>
<proteinExistence type="predicted"/>
<dbReference type="Pfam" id="PF00849">
    <property type="entry name" value="PseudoU_synth_2"/>
    <property type="match status" value="1"/>
</dbReference>
<sequence>MPEADPIRAWDLIWHLVATQRHRHPEDNESAVNERFARNEVVLIDGTPVAPDTVLAPGTDVFFYRRPAPEVRVPYEITTVFEDDHILVVNKPPFLTTMPRGSHITESVTVRLRRATGNEDLTPAHRLDRATSGLILLTKRAELRGAYQELFARRHVNKIYEAVADDIGLTAPQTWEHHIEKNEGELAARILAGREPNALTDVSDVTPILDPPGAARYLLHPVTGRTHQLRVQMLDAGVPIHGDPIYPKLQPLDEEDFAEPMLLSSVGISFADPLSGEQRSFSTTGFSGLSVPEP</sequence>